<evidence type="ECO:0000313" key="1">
    <source>
        <dbReference type="EMBL" id="AAZ98774.1"/>
    </source>
</evidence>
<dbReference type="HOGENOM" id="CLU_2588624_0_0_4"/>
<dbReference type="EMBL" id="CP000116">
    <property type="protein sequence ID" value="AAZ98774.1"/>
    <property type="molecule type" value="Genomic_DNA"/>
</dbReference>
<organism evidence="1 2">
    <name type="scientific">Thiobacillus denitrificans (strain ATCC 25259 / T1)</name>
    <dbReference type="NCBI Taxonomy" id="292415"/>
    <lineage>
        <taxon>Bacteria</taxon>
        <taxon>Pseudomonadati</taxon>
        <taxon>Pseudomonadota</taxon>
        <taxon>Betaproteobacteria</taxon>
        <taxon>Nitrosomonadales</taxon>
        <taxon>Thiobacillaceae</taxon>
        <taxon>Thiobacillus</taxon>
    </lineage>
</organism>
<protein>
    <submittedName>
        <fullName evidence="1">Uncharacterized protein</fullName>
    </submittedName>
</protein>
<gene>
    <name evidence="1" type="ordered locus">Tbd_2821</name>
</gene>
<dbReference type="AlphaFoldDB" id="Q3SF42"/>
<reference evidence="1 2" key="1">
    <citation type="journal article" date="2006" name="J. Bacteriol.">
        <title>The genome sequence of the obligately chemolithoautotrophic, facultatively anaerobic bacterium Thiobacillus denitrificans.</title>
        <authorList>
            <person name="Beller H.R."/>
            <person name="Chain P.S."/>
            <person name="Letain T.E."/>
            <person name="Chakicherla A."/>
            <person name="Larimer F.W."/>
            <person name="Richardson P.M."/>
            <person name="Coleman M.A."/>
            <person name="Wood A.P."/>
            <person name="Kelly D.P."/>
        </authorList>
    </citation>
    <scope>NUCLEOTIDE SEQUENCE [LARGE SCALE GENOMIC DNA]</scope>
    <source>
        <strain evidence="1 2">ATCC 25259</strain>
    </source>
</reference>
<sequence length="80" mass="8787">MSKGGNMTTNKKAALPWQGQRAASKLLSKLHSISVAAWALSYSLEEARQSHERHGQHFRRLACCIGLVALRLLTGGLHHV</sequence>
<keyword evidence="2" id="KW-1185">Reference proteome</keyword>
<proteinExistence type="predicted"/>
<accession>Q3SF42</accession>
<dbReference type="Proteomes" id="UP000008291">
    <property type="component" value="Chromosome"/>
</dbReference>
<evidence type="ECO:0000313" key="2">
    <source>
        <dbReference type="Proteomes" id="UP000008291"/>
    </source>
</evidence>
<dbReference type="KEGG" id="tbd:Tbd_2821"/>
<name>Q3SF42_THIDA</name>
<dbReference type="STRING" id="292415.Tbd_2821"/>